<dbReference type="OrthoDB" id="2409492at2759"/>
<feature type="domain" description="Crinkler effector protein N-terminal" evidence="4">
    <location>
        <begin position="6"/>
        <end position="71"/>
    </location>
</feature>
<dbReference type="Pfam" id="PF20147">
    <property type="entry name" value="Crinkler"/>
    <property type="match status" value="1"/>
</dbReference>
<evidence type="ECO:0000256" key="3">
    <source>
        <dbReference type="ARBA" id="ARBA00022525"/>
    </source>
</evidence>
<keyword evidence="6" id="KW-1185">Reference proteome</keyword>
<keyword evidence="3" id="KW-0964">Secreted</keyword>
<protein>
    <recommendedName>
        <fullName evidence="4">Crinkler effector protein N-terminal domain-containing protein</fullName>
    </recommendedName>
</protein>
<evidence type="ECO:0000313" key="6">
    <source>
        <dbReference type="Proteomes" id="UP000823405"/>
    </source>
</evidence>
<gene>
    <name evidence="5" type="ORF">BGZ97_010067</name>
</gene>
<dbReference type="GO" id="GO:0043657">
    <property type="term" value="C:host cell"/>
    <property type="evidence" value="ECO:0007669"/>
    <property type="project" value="UniProtKB-SubCell"/>
</dbReference>
<sequence>MTANHLNLFCIVEGESESHAFQLKNIPLSDNVDDLKEEIKAKKTVAFSDIDADQLTLWRVSIPVGDDDDDDEHPILLDE</sequence>
<accession>A0A9P6UDW2</accession>
<proteinExistence type="predicted"/>
<dbReference type="GO" id="GO:0005576">
    <property type="term" value="C:extracellular region"/>
    <property type="evidence" value="ECO:0007669"/>
    <property type="project" value="UniProtKB-SubCell"/>
</dbReference>
<dbReference type="EMBL" id="JAAAIN010005044">
    <property type="protein sequence ID" value="KAG0276582.1"/>
    <property type="molecule type" value="Genomic_DNA"/>
</dbReference>
<comment type="subcellular location">
    <subcellularLocation>
        <location evidence="1">Host cell</location>
    </subcellularLocation>
    <subcellularLocation>
        <location evidence="2">Secreted</location>
    </subcellularLocation>
</comment>
<evidence type="ECO:0000256" key="1">
    <source>
        <dbReference type="ARBA" id="ARBA00004340"/>
    </source>
</evidence>
<evidence type="ECO:0000259" key="4">
    <source>
        <dbReference type="Pfam" id="PF20147"/>
    </source>
</evidence>
<dbReference type="AlphaFoldDB" id="A0A9P6UDW2"/>
<reference evidence="5" key="1">
    <citation type="journal article" date="2020" name="Fungal Divers.">
        <title>Resolving the Mortierellaceae phylogeny through synthesis of multi-gene phylogenetics and phylogenomics.</title>
        <authorList>
            <person name="Vandepol N."/>
            <person name="Liber J."/>
            <person name="Desiro A."/>
            <person name="Na H."/>
            <person name="Kennedy M."/>
            <person name="Barry K."/>
            <person name="Grigoriev I.V."/>
            <person name="Miller A.N."/>
            <person name="O'Donnell K."/>
            <person name="Stajich J.E."/>
            <person name="Bonito G."/>
        </authorList>
    </citation>
    <scope>NUCLEOTIDE SEQUENCE</scope>
    <source>
        <strain evidence="5">NVP60</strain>
    </source>
</reference>
<evidence type="ECO:0000256" key="2">
    <source>
        <dbReference type="ARBA" id="ARBA00004613"/>
    </source>
</evidence>
<evidence type="ECO:0000313" key="5">
    <source>
        <dbReference type="EMBL" id="KAG0276582.1"/>
    </source>
</evidence>
<dbReference type="Proteomes" id="UP000823405">
    <property type="component" value="Unassembled WGS sequence"/>
</dbReference>
<feature type="non-terminal residue" evidence="5">
    <location>
        <position position="79"/>
    </location>
</feature>
<dbReference type="InterPro" id="IPR045379">
    <property type="entry name" value="Crinkler_N"/>
</dbReference>
<comment type="caution">
    <text evidence="5">The sequence shown here is derived from an EMBL/GenBank/DDBJ whole genome shotgun (WGS) entry which is preliminary data.</text>
</comment>
<organism evidence="5 6">
    <name type="scientific">Linnemannia gamsii</name>
    <dbReference type="NCBI Taxonomy" id="64522"/>
    <lineage>
        <taxon>Eukaryota</taxon>
        <taxon>Fungi</taxon>
        <taxon>Fungi incertae sedis</taxon>
        <taxon>Mucoromycota</taxon>
        <taxon>Mortierellomycotina</taxon>
        <taxon>Mortierellomycetes</taxon>
        <taxon>Mortierellales</taxon>
        <taxon>Mortierellaceae</taxon>
        <taxon>Linnemannia</taxon>
    </lineage>
</organism>
<name>A0A9P6UDW2_9FUNG</name>